<dbReference type="Gene3D" id="3.40.710.10">
    <property type="entry name" value="DD-peptidase/beta-lactamase superfamily"/>
    <property type="match status" value="1"/>
</dbReference>
<name>A0A3E0WKL7_9GAMM</name>
<comment type="caution">
    <text evidence="2">The sequence shown here is derived from an EMBL/GenBank/DDBJ whole genome shotgun (WGS) entry which is preliminary data.</text>
</comment>
<protein>
    <submittedName>
        <fullName evidence="2">Serine hydrolase</fullName>
    </submittedName>
</protein>
<dbReference type="InterPro" id="IPR012338">
    <property type="entry name" value="Beta-lactam/transpept-like"/>
</dbReference>
<dbReference type="OrthoDB" id="119951at2"/>
<accession>A0A3E0WKL7</accession>
<proteinExistence type="predicted"/>
<dbReference type="PANTHER" id="PTHR43283:SF3">
    <property type="entry name" value="BETA-LACTAMASE FAMILY PROTEIN (AFU_ORTHOLOGUE AFUA_5G07500)"/>
    <property type="match status" value="1"/>
</dbReference>
<evidence type="ECO:0000259" key="1">
    <source>
        <dbReference type="Pfam" id="PF00144"/>
    </source>
</evidence>
<sequence>MESKVERKHLPGMSVLVHRQGQTAFFETVGHMDVEAAKPVAEDTIFRIYSMTKPITSIAVMMLYEEGLFQLDDPVARFLPEFTDMQVYAGETANGPKLEPAKTLITIRQLLTHTAGLTYDFMMSSPVDAMYRANKIKFSTGKSGSLESMVKRLAEMPLLCHPGTEWNYSVATDVLGRLVEVISGQSLDRFFAERILEPLGMVDTAFQVPEDKLDRFAAMYTPTPGTAVPLPASGPDPARIHPAPKGGLQLMDPADGIFARSVQILSGGGGLTSTMVDYLRFCRMLRNKGELDGVRIIGRKTLEFMTRNHLPGSLADMGQPRFGAESDGAGLGFGLGFAIVLDPARAQTIGSVGEYAWTGVASTQFWIDPVEDMIVLQMSQLVPSSTFPLRRELRALTYQALIE</sequence>
<feature type="domain" description="Beta-lactamase-related" evidence="1">
    <location>
        <begin position="3"/>
        <end position="397"/>
    </location>
</feature>
<gene>
    <name evidence="2" type="ORF">CAL65_18505</name>
</gene>
<evidence type="ECO:0000313" key="3">
    <source>
        <dbReference type="Proteomes" id="UP000256763"/>
    </source>
</evidence>
<dbReference type="GO" id="GO:0016787">
    <property type="term" value="F:hydrolase activity"/>
    <property type="evidence" value="ECO:0007669"/>
    <property type="project" value="UniProtKB-KW"/>
</dbReference>
<dbReference type="PANTHER" id="PTHR43283">
    <property type="entry name" value="BETA-LACTAMASE-RELATED"/>
    <property type="match status" value="1"/>
</dbReference>
<keyword evidence="3" id="KW-1185">Reference proteome</keyword>
<evidence type="ECO:0000313" key="2">
    <source>
        <dbReference type="EMBL" id="RFA32949.1"/>
    </source>
</evidence>
<dbReference type="InterPro" id="IPR001466">
    <property type="entry name" value="Beta-lactam-related"/>
</dbReference>
<dbReference type="SUPFAM" id="SSF56601">
    <property type="entry name" value="beta-lactamase/transpeptidase-like"/>
    <property type="match status" value="1"/>
</dbReference>
<dbReference type="AlphaFoldDB" id="A0A3E0WKL7"/>
<keyword evidence="2" id="KW-0378">Hydrolase</keyword>
<dbReference type="EMBL" id="NFZW01000024">
    <property type="protein sequence ID" value="RFA32949.1"/>
    <property type="molecule type" value="Genomic_DNA"/>
</dbReference>
<dbReference type="Proteomes" id="UP000256763">
    <property type="component" value="Unassembled WGS sequence"/>
</dbReference>
<dbReference type="InterPro" id="IPR050789">
    <property type="entry name" value="Diverse_Enzym_Activities"/>
</dbReference>
<organism evidence="2 3">
    <name type="scientific">Alkalilimnicola ehrlichii</name>
    <dbReference type="NCBI Taxonomy" id="351052"/>
    <lineage>
        <taxon>Bacteria</taxon>
        <taxon>Pseudomonadati</taxon>
        <taxon>Pseudomonadota</taxon>
        <taxon>Gammaproteobacteria</taxon>
        <taxon>Chromatiales</taxon>
        <taxon>Ectothiorhodospiraceae</taxon>
        <taxon>Alkalilimnicola</taxon>
    </lineage>
</organism>
<dbReference type="Pfam" id="PF00144">
    <property type="entry name" value="Beta-lactamase"/>
    <property type="match status" value="1"/>
</dbReference>
<reference evidence="3" key="1">
    <citation type="submission" date="2017-05" db="EMBL/GenBank/DDBJ databases">
        <authorList>
            <person name="Sharma S."/>
            <person name="Sidhu C."/>
            <person name="Pinnaka A.K."/>
        </authorList>
    </citation>
    <scope>NUCLEOTIDE SEQUENCE [LARGE SCALE GENOMIC DNA]</scope>
    <source>
        <strain evidence="3">AK93</strain>
    </source>
</reference>